<evidence type="ECO:0000256" key="3">
    <source>
        <dbReference type="ARBA" id="ARBA00022670"/>
    </source>
</evidence>
<comment type="subcellular location">
    <subcellularLocation>
        <location evidence="1">Membrane</location>
    </subcellularLocation>
</comment>
<evidence type="ECO:0000256" key="1">
    <source>
        <dbReference type="ARBA" id="ARBA00004370"/>
    </source>
</evidence>
<accession>A0A8G2BWH1</accession>
<keyword evidence="3" id="KW-0645">Protease</keyword>
<dbReference type="NCBIfam" id="TIGR00705">
    <property type="entry name" value="SppA_67K"/>
    <property type="match status" value="1"/>
</dbReference>
<keyword evidence="4" id="KW-0378">Hydrolase</keyword>
<dbReference type="EMBL" id="FNVS01000008">
    <property type="protein sequence ID" value="SEF87433.1"/>
    <property type="molecule type" value="Genomic_DNA"/>
</dbReference>
<feature type="domain" description="Peptidase S49" evidence="8">
    <location>
        <begin position="124"/>
        <end position="276"/>
    </location>
</feature>
<dbReference type="CDD" id="cd07018">
    <property type="entry name" value="S49_SppA_67K_type"/>
    <property type="match status" value="1"/>
</dbReference>
<dbReference type="SUPFAM" id="SSF52096">
    <property type="entry name" value="ClpP/crotonase"/>
    <property type="match status" value="2"/>
</dbReference>
<sequence length="590" mass="64612">MKQFFKMMFASTLGVLVAAGIFSVCSIFFIMGILASAEGSSEYMPEKNTVFKLSLKGTLSDQAVKNPFDEIMGETNSRMSLVDITKAIRCAKTNDNIKGIYLEVDGLSGGFAGFEAIQRELKDFKESGKFIVAYGDFYTQGCYYLASVADSVYLNPLGAVSLTGLVYQGIFFTGLEEKLGIEPLIFKVGTYKSYTEPYVLKKFSEANREQITSFLGSVWGNMTSVIEKNRNIPAAKLEQFLNEGLALGSAGKAVDYKLVDALLYRNDVENIVKKMAGQDVKGKLKVAGVDKMASIKVKEKESKNKIAIYYAEGEITMEEPSSPWDADAKVITENMAKQIRKLKDKDDVKAVVLRVNSPGGNAFVAEQIWKAITELKAVKPVVVSMGDYAASGGYYISAPASKIIAERTTLTGSIGVFGILPNLAGTFEKIGLTTDVVKTNTYADLGDMSRPMREDEKALIQNSVERTYDLFITRCAEGRGMTKARIDSIGQGRVWTGEQAKGIGLVDELGGIEDAVKQAASLAEITDYTVTVADAPKDFITKFMEKKLDEAKVSVVKNLMGEDFETFRLVQKAKTQRGIMARMPFDKVGL</sequence>
<dbReference type="PANTHER" id="PTHR33209">
    <property type="entry name" value="PROTEASE 4"/>
    <property type="match status" value="1"/>
</dbReference>
<dbReference type="InterPro" id="IPR004635">
    <property type="entry name" value="Pept_S49_SppA"/>
</dbReference>
<dbReference type="GO" id="GO:0008236">
    <property type="term" value="F:serine-type peptidase activity"/>
    <property type="evidence" value="ECO:0007669"/>
    <property type="project" value="UniProtKB-KW"/>
</dbReference>
<keyword evidence="10" id="KW-1185">Reference proteome</keyword>
<dbReference type="PIRSF" id="PIRSF001217">
    <property type="entry name" value="Protease_4_SppA"/>
    <property type="match status" value="1"/>
</dbReference>
<dbReference type="GO" id="GO:0016020">
    <property type="term" value="C:membrane"/>
    <property type="evidence" value="ECO:0007669"/>
    <property type="project" value="UniProtKB-SubCell"/>
</dbReference>
<comment type="similarity">
    <text evidence="2">Belongs to the peptidase S49 family.</text>
</comment>
<feature type="domain" description="Peptidase S49" evidence="8">
    <location>
        <begin position="375"/>
        <end position="525"/>
    </location>
</feature>
<dbReference type="Pfam" id="PF01343">
    <property type="entry name" value="Peptidase_S49"/>
    <property type="match status" value="2"/>
</dbReference>
<feature type="active site" description="Nucleophile" evidence="7">
    <location>
        <position position="391"/>
    </location>
</feature>
<dbReference type="GO" id="GO:0006465">
    <property type="term" value="P:signal peptide processing"/>
    <property type="evidence" value="ECO:0007669"/>
    <property type="project" value="InterPro"/>
</dbReference>
<keyword evidence="6" id="KW-0472">Membrane</keyword>
<reference evidence="9 10" key="1">
    <citation type="submission" date="2016-10" db="EMBL/GenBank/DDBJ databases">
        <authorList>
            <person name="Varghese N."/>
            <person name="Submissions S."/>
        </authorList>
    </citation>
    <scope>NUCLEOTIDE SEQUENCE [LARGE SCALE GENOMIC DNA]</scope>
    <source>
        <strain evidence="9 10">DSM 29073</strain>
    </source>
</reference>
<keyword evidence="5" id="KW-0720">Serine protease</keyword>
<evidence type="ECO:0000256" key="6">
    <source>
        <dbReference type="ARBA" id="ARBA00023136"/>
    </source>
</evidence>
<feature type="active site" description="Proton donor/acceptor" evidence="7">
    <location>
        <position position="192"/>
    </location>
</feature>
<evidence type="ECO:0000313" key="10">
    <source>
        <dbReference type="Proteomes" id="UP000236725"/>
    </source>
</evidence>
<comment type="caution">
    <text evidence="9">The sequence shown here is derived from an EMBL/GenBank/DDBJ whole genome shotgun (WGS) entry which is preliminary data.</text>
</comment>
<gene>
    <name evidence="9" type="ORF">SAMN05444001_108161</name>
</gene>
<dbReference type="InterPro" id="IPR047217">
    <property type="entry name" value="S49_SppA_67K_type_N"/>
</dbReference>
<protein>
    <submittedName>
        <fullName evidence="9">Signal peptide peptidase A. Serine peptidase. MEROPS family S49</fullName>
    </submittedName>
</protein>
<organism evidence="9 10">
    <name type="scientific">Parabacteroides chinchillae</name>
    <dbReference type="NCBI Taxonomy" id="871327"/>
    <lineage>
        <taxon>Bacteria</taxon>
        <taxon>Pseudomonadati</taxon>
        <taxon>Bacteroidota</taxon>
        <taxon>Bacteroidia</taxon>
        <taxon>Bacteroidales</taxon>
        <taxon>Tannerellaceae</taxon>
        <taxon>Parabacteroides</taxon>
    </lineage>
</organism>
<evidence type="ECO:0000313" key="9">
    <source>
        <dbReference type="EMBL" id="SEF87433.1"/>
    </source>
</evidence>
<dbReference type="NCBIfam" id="TIGR00706">
    <property type="entry name" value="SppA_dom"/>
    <property type="match status" value="1"/>
</dbReference>
<name>A0A8G2BWH1_9BACT</name>
<evidence type="ECO:0000256" key="7">
    <source>
        <dbReference type="PIRSR" id="PIRSR001217-1"/>
    </source>
</evidence>
<dbReference type="CDD" id="cd07023">
    <property type="entry name" value="S49_Sppa_N_C"/>
    <property type="match status" value="1"/>
</dbReference>
<dbReference type="AlphaFoldDB" id="A0A8G2BWH1"/>
<evidence type="ECO:0000256" key="5">
    <source>
        <dbReference type="ARBA" id="ARBA00022825"/>
    </source>
</evidence>
<dbReference type="Gene3D" id="3.90.226.10">
    <property type="entry name" value="2-enoyl-CoA Hydratase, Chain A, domain 1"/>
    <property type="match status" value="3"/>
</dbReference>
<dbReference type="Proteomes" id="UP000236725">
    <property type="component" value="Unassembled WGS sequence"/>
</dbReference>
<proteinExistence type="inferred from homology"/>
<dbReference type="InterPro" id="IPR047272">
    <property type="entry name" value="S49_SppA_C"/>
</dbReference>
<dbReference type="RefSeq" id="WP_103983350.1">
    <property type="nucleotide sequence ID" value="NZ_FNVS01000008.1"/>
</dbReference>
<dbReference type="InterPro" id="IPR004634">
    <property type="entry name" value="Pept_S49_pIV"/>
</dbReference>
<evidence type="ECO:0000256" key="4">
    <source>
        <dbReference type="ARBA" id="ARBA00022801"/>
    </source>
</evidence>
<dbReference type="InterPro" id="IPR029045">
    <property type="entry name" value="ClpP/crotonase-like_dom_sf"/>
</dbReference>
<dbReference type="InterPro" id="IPR002142">
    <property type="entry name" value="Peptidase_S49"/>
</dbReference>
<evidence type="ECO:0000256" key="2">
    <source>
        <dbReference type="ARBA" id="ARBA00008683"/>
    </source>
</evidence>
<evidence type="ECO:0000259" key="8">
    <source>
        <dbReference type="Pfam" id="PF01343"/>
    </source>
</evidence>
<dbReference type="PANTHER" id="PTHR33209:SF1">
    <property type="entry name" value="PEPTIDASE S49 DOMAIN-CONTAINING PROTEIN"/>
    <property type="match status" value="1"/>
</dbReference>